<name>A0A066WY22_COLSU</name>
<dbReference type="Pfam" id="PF00651">
    <property type="entry name" value="BTB"/>
    <property type="match status" value="1"/>
</dbReference>
<dbReference type="InterPro" id="IPR000210">
    <property type="entry name" value="BTB/POZ_dom"/>
</dbReference>
<dbReference type="SUPFAM" id="SSF54695">
    <property type="entry name" value="POZ domain"/>
    <property type="match status" value="1"/>
</dbReference>
<dbReference type="OrthoDB" id="5326346at2759"/>
<dbReference type="CDD" id="cd18186">
    <property type="entry name" value="BTB_POZ_ZBTB_KLHL-like"/>
    <property type="match status" value="1"/>
</dbReference>
<dbReference type="PROSITE" id="PS50097">
    <property type="entry name" value="BTB"/>
    <property type="match status" value="1"/>
</dbReference>
<protein>
    <recommendedName>
        <fullName evidence="2">BTB domain-containing protein</fullName>
    </recommendedName>
</protein>
<proteinExistence type="predicted"/>
<dbReference type="InterPro" id="IPR011333">
    <property type="entry name" value="SKP1/BTB/POZ_sf"/>
</dbReference>
<evidence type="ECO:0000259" key="2">
    <source>
        <dbReference type="PROSITE" id="PS50097"/>
    </source>
</evidence>
<keyword evidence="4" id="KW-1185">Reference proteome</keyword>
<feature type="domain" description="BTB" evidence="2">
    <location>
        <begin position="27"/>
        <end position="103"/>
    </location>
</feature>
<dbReference type="EMBL" id="JMSE01001521">
    <property type="protein sequence ID" value="KDN60319.1"/>
    <property type="molecule type" value="Genomic_DNA"/>
</dbReference>
<dbReference type="Proteomes" id="UP000027238">
    <property type="component" value="Unassembled WGS sequence"/>
</dbReference>
<evidence type="ECO:0000313" key="4">
    <source>
        <dbReference type="Proteomes" id="UP000027238"/>
    </source>
</evidence>
<dbReference type="HOGENOM" id="CLU_2263586_0_0_1"/>
<reference evidence="4" key="1">
    <citation type="journal article" date="2014" name="Genome Announc.">
        <title>Draft genome sequence of Colletotrichum sublineola, a destructive pathogen of cultivated sorghum.</title>
        <authorList>
            <person name="Baroncelli R."/>
            <person name="Sanz-Martin J.M."/>
            <person name="Rech G.E."/>
            <person name="Sukno S.A."/>
            <person name="Thon M.R."/>
        </authorList>
    </citation>
    <scope>NUCLEOTIDE SEQUENCE [LARGE SCALE GENOMIC DNA]</scope>
    <source>
        <strain evidence="4">TX430BB</strain>
    </source>
</reference>
<sequence>MSEHISNTGNELDLVDENKPKELHPHANMILVLRRDSTEPVRRYLAHSEVLIAASPYFASLLGPHFGEGYALQSEQQPEITLEEDDPEAMDMLLSVLHHRTTS</sequence>
<comment type="caution">
    <text evidence="3">The sequence shown here is derived from an EMBL/GenBank/DDBJ whole genome shotgun (WGS) entry which is preliminary data.</text>
</comment>
<evidence type="ECO:0000313" key="3">
    <source>
        <dbReference type="EMBL" id="KDN60319.1"/>
    </source>
</evidence>
<gene>
    <name evidence="3" type="ORF">CSUB01_11294</name>
</gene>
<dbReference type="STRING" id="1173701.A0A066WY22"/>
<dbReference type="Gene3D" id="3.30.710.10">
    <property type="entry name" value="Potassium Channel Kv1.1, Chain A"/>
    <property type="match status" value="1"/>
</dbReference>
<accession>A0A066WY22</accession>
<evidence type="ECO:0000256" key="1">
    <source>
        <dbReference type="SAM" id="MobiDB-lite"/>
    </source>
</evidence>
<dbReference type="AlphaFoldDB" id="A0A066WY22"/>
<feature type="compositionally biased region" description="Polar residues" evidence="1">
    <location>
        <begin position="1"/>
        <end position="10"/>
    </location>
</feature>
<feature type="region of interest" description="Disordered" evidence="1">
    <location>
        <begin position="1"/>
        <end position="20"/>
    </location>
</feature>
<organism evidence="3 4">
    <name type="scientific">Colletotrichum sublineola</name>
    <name type="common">Sorghum anthracnose fungus</name>
    <dbReference type="NCBI Taxonomy" id="1173701"/>
    <lineage>
        <taxon>Eukaryota</taxon>
        <taxon>Fungi</taxon>
        <taxon>Dikarya</taxon>
        <taxon>Ascomycota</taxon>
        <taxon>Pezizomycotina</taxon>
        <taxon>Sordariomycetes</taxon>
        <taxon>Hypocreomycetidae</taxon>
        <taxon>Glomerellales</taxon>
        <taxon>Glomerellaceae</taxon>
        <taxon>Colletotrichum</taxon>
        <taxon>Colletotrichum graminicola species complex</taxon>
    </lineage>
</organism>